<proteinExistence type="predicted"/>
<protein>
    <submittedName>
        <fullName evidence="1">Uracil DNA N-glycosylase Thp1</fullName>
        <ecNumber evidence="1">3.2.2.29</ecNumber>
    </submittedName>
</protein>
<organism evidence="1 2">
    <name type="scientific">Neophaeococcomyces mojaviensis</name>
    <dbReference type="NCBI Taxonomy" id="3383035"/>
    <lineage>
        <taxon>Eukaryota</taxon>
        <taxon>Fungi</taxon>
        <taxon>Dikarya</taxon>
        <taxon>Ascomycota</taxon>
        <taxon>Pezizomycotina</taxon>
        <taxon>Eurotiomycetes</taxon>
        <taxon>Chaetothyriomycetidae</taxon>
        <taxon>Chaetothyriales</taxon>
        <taxon>Chaetothyriales incertae sedis</taxon>
        <taxon>Neophaeococcomyces</taxon>
    </lineage>
</organism>
<dbReference type="Proteomes" id="UP001172386">
    <property type="component" value="Unassembled WGS sequence"/>
</dbReference>
<sequence length="367" mass="40855">MPSTTTDSSLYSFLEASSPENVDQTEAEVELPNAQPSTASFRSILAQFAYHHDSITSTSRSAQRSAASEESTRLSLPVTKTATRFRQKDIGKAASQQTADSSTSISAIASKRNRHEDGTAEVPRKRPRTSKKSVLIPAGSINNKLADSLRPGLTLVMVGVNPSIKTGETGHAYSHWSNKYWPLMHSSGITPIQHKPAETHALMDLYGIGHTNIVAAASVAEKDIPKDVYQAGAKILDQKIRDLKPQAVALVGKNIWKNWFEYKLGRKFNDKKDHFEYGWQKEELWLGRIRNPDTAEVEWEGVRTTVLPTTSAACAIWLKKGDDTRIEHWKPLGEWFSPKREEWIKARQTSVVKVETAITFKVEASEG</sequence>
<keyword evidence="1" id="KW-0326">Glycosidase</keyword>
<dbReference type="EC" id="3.2.2.29" evidence="1"/>
<accession>A0ACC2ZVV4</accession>
<evidence type="ECO:0000313" key="1">
    <source>
        <dbReference type="EMBL" id="KAJ9651736.1"/>
    </source>
</evidence>
<gene>
    <name evidence="1" type="primary">thp1_2</name>
    <name evidence="1" type="ORF">H2198_009008</name>
</gene>
<reference evidence="1" key="1">
    <citation type="submission" date="2022-10" db="EMBL/GenBank/DDBJ databases">
        <title>Culturing micro-colonial fungi from biological soil crusts in the Mojave desert and describing Neophaeococcomyces mojavensis, and introducing the new genera and species Taxawa tesnikishii.</title>
        <authorList>
            <person name="Kurbessoian T."/>
            <person name="Stajich J.E."/>
        </authorList>
    </citation>
    <scope>NUCLEOTIDE SEQUENCE</scope>
    <source>
        <strain evidence="1">JES_112</strain>
    </source>
</reference>
<dbReference type="EMBL" id="JAPDRQ010000238">
    <property type="protein sequence ID" value="KAJ9651736.1"/>
    <property type="molecule type" value="Genomic_DNA"/>
</dbReference>
<evidence type="ECO:0000313" key="2">
    <source>
        <dbReference type="Proteomes" id="UP001172386"/>
    </source>
</evidence>
<comment type="caution">
    <text evidence="1">The sequence shown here is derived from an EMBL/GenBank/DDBJ whole genome shotgun (WGS) entry which is preliminary data.</text>
</comment>
<keyword evidence="2" id="KW-1185">Reference proteome</keyword>
<keyword evidence="1" id="KW-0378">Hydrolase</keyword>
<name>A0ACC2ZVV4_9EURO</name>